<accession>A0A3P6S2D6</accession>
<sequence>MLGARPGIWMTINLTEGMWQAANLPVSLIRLLAYRLIRCMYRKRRTLQGPAANFHNSVAVRGKCSTYE</sequence>
<gene>
    <name evidence="1" type="ORF">CGOC_LOCUS6175</name>
</gene>
<protein>
    <submittedName>
        <fullName evidence="1">Uncharacterized protein</fullName>
    </submittedName>
</protein>
<evidence type="ECO:0000313" key="1">
    <source>
        <dbReference type="EMBL" id="VDK66379.1"/>
    </source>
</evidence>
<name>A0A3P6S2D6_CYLGO</name>
<dbReference type="Proteomes" id="UP000271889">
    <property type="component" value="Unassembled WGS sequence"/>
</dbReference>
<organism evidence="1 2">
    <name type="scientific">Cylicostephanus goldi</name>
    <name type="common">Nematode worm</name>
    <dbReference type="NCBI Taxonomy" id="71465"/>
    <lineage>
        <taxon>Eukaryota</taxon>
        <taxon>Metazoa</taxon>
        <taxon>Ecdysozoa</taxon>
        <taxon>Nematoda</taxon>
        <taxon>Chromadorea</taxon>
        <taxon>Rhabditida</taxon>
        <taxon>Rhabditina</taxon>
        <taxon>Rhabditomorpha</taxon>
        <taxon>Strongyloidea</taxon>
        <taxon>Strongylidae</taxon>
        <taxon>Cylicostephanus</taxon>
    </lineage>
</organism>
<keyword evidence="2" id="KW-1185">Reference proteome</keyword>
<evidence type="ECO:0000313" key="2">
    <source>
        <dbReference type="Proteomes" id="UP000271889"/>
    </source>
</evidence>
<reference evidence="1 2" key="1">
    <citation type="submission" date="2018-11" db="EMBL/GenBank/DDBJ databases">
        <authorList>
            <consortium name="Pathogen Informatics"/>
        </authorList>
    </citation>
    <scope>NUCLEOTIDE SEQUENCE [LARGE SCALE GENOMIC DNA]</scope>
</reference>
<proteinExistence type="predicted"/>
<dbReference type="AlphaFoldDB" id="A0A3P6S2D6"/>
<dbReference type="EMBL" id="UYRV01019668">
    <property type="protein sequence ID" value="VDK66379.1"/>
    <property type="molecule type" value="Genomic_DNA"/>
</dbReference>